<dbReference type="InterPro" id="IPR000888">
    <property type="entry name" value="RmlC-like"/>
</dbReference>
<feature type="site" description="Participates in a stacking interaction with the thymidine ring of dTDP-4-oxo-6-deoxyglucose" evidence="9">
    <location>
        <position position="142"/>
    </location>
</feature>
<dbReference type="SUPFAM" id="SSF51182">
    <property type="entry name" value="RmlC-like cupins"/>
    <property type="match status" value="1"/>
</dbReference>
<feature type="active site" description="Proton donor" evidence="8">
    <location>
        <position position="134"/>
    </location>
</feature>
<evidence type="ECO:0000256" key="1">
    <source>
        <dbReference type="ARBA" id="ARBA00001298"/>
    </source>
</evidence>
<dbReference type="Gene3D" id="2.60.120.10">
    <property type="entry name" value="Jelly Rolls"/>
    <property type="match status" value="1"/>
</dbReference>
<comment type="catalytic activity">
    <reaction evidence="1">
        <text>dTDP-4-dehydro-6-deoxy-alpha-D-glucose = dTDP-4-dehydro-beta-L-rhamnose</text>
        <dbReference type="Rhea" id="RHEA:16969"/>
        <dbReference type="ChEBI" id="CHEBI:57649"/>
        <dbReference type="ChEBI" id="CHEBI:62830"/>
        <dbReference type="EC" id="5.1.3.13"/>
    </reaction>
</comment>
<dbReference type="AlphaFoldDB" id="A0A545U0Q3"/>
<dbReference type="GO" id="GO:0005829">
    <property type="term" value="C:cytosol"/>
    <property type="evidence" value="ECO:0007669"/>
    <property type="project" value="TreeGrafter"/>
</dbReference>
<dbReference type="EC" id="5.1.3.13" evidence="3"/>
<dbReference type="GO" id="GO:0000271">
    <property type="term" value="P:polysaccharide biosynthetic process"/>
    <property type="evidence" value="ECO:0007669"/>
    <property type="project" value="TreeGrafter"/>
</dbReference>
<evidence type="ECO:0000256" key="2">
    <source>
        <dbReference type="ARBA" id="ARBA00001997"/>
    </source>
</evidence>
<dbReference type="OrthoDB" id="9800680at2"/>
<evidence type="ECO:0000256" key="7">
    <source>
        <dbReference type="ARBA" id="ARBA00033311"/>
    </source>
</evidence>
<proteinExistence type="predicted"/>
<accession>A0A545U0Q3</accession>
<comment type="caution">
    <text evidence="10">The sequence shown here is derived from an EMBL/GenBank/DDBJ whole genome shotgun (WGS) entry which is preliminary data.</text>
</comment>
<evidence type="ECO:0000256" key="4">
    <source>
        <dbReference type="ARBA" id="ARBA00019595"/>
    </source>
</evidence>
<feature type="active site" description="Proton acceptor" evidence="8">
    <location>
        <position position="67"/>
    </location>
</feature>
<dbReference type="PANTHER" id="PTHR21047">
    <property type="entry name" value="DTDP-6-DEOXY-D-GLUCOSE-3,5 EPIMERASE"/>
    <property type="match status" value="1"/>
</dbReference>
<organism evidence="10 11">
    <name type="scientific">Aliikangiella coralliicola</name>
    <dbReference type="NCBI Taxonomy" id="2592383"/>
    <lineage>
        <taxon>Bacteria</taxon>
        <taxon>Pseudomonadati</taxon>
        <taxon>Pseudomonadota</taxon>
        <taxon>Gammaproteobacteria</taxon>
        <taxon>Oceanospirillales</taxon>
        <taxon>Pleioneaceae</taxon>
        <taxon>Aliikangiella</taxon>
    </lineage>
</organism>
<gene>
    <name evidence="10" type="ORF">FLL46_24875</name>
</gene>
<dbReference type="Pfam" id="PF00908">
    <property type="entry name" value="dTDP_sugar_isom"/>
    <property type="match status" value="1"/>
</dbReference>
<dbReference type="InterPro" id="IPR014710">
    <property type="entry name" value="RmlC-like_jellyroll"/>
</dbReference>
<evidence type="ECO:0000256" key="3">
    <source>
        <dbReference type="ARBA" id="ARBA00012098"/>
    </source>
</evidence>
<keyword evidence="11" id="KW-1185">Reference proteome</keyword>
<dbReference type="PANTHER" id="PTHR21047:SF2">
    <property type="entry name" value="THYMIDINE DIPHOSPHO-4-KETO-RHAMNOSE 3,5-EPIMERASE"/>
    <property type="match status" value="1"/>
</dbReference>
<dbReference type="InterPro" id="IPR011051">
    <property type="entry name" value="RmlC_Cupin_sf"/>
</dbReference>
<evidence type="ECO:0000313" key="11">
    <source>
        <dbReference type="Proteomes" id="UP000315439"/>
    </source>
</evidence>
<comment type="function">
    <text evidence="2">Catalyzes the epimerization of the C3' and C5'positions of dTDP-6-deoxy-D-xylo-4-hexulose, forming dTDP-6-deoxy-L-lyxo-4-hexulose.</text>
</comment>
<dbReference type="GO" id="GO:0008830">
    <property type="term" value="F:dTDP-4-dehydrorhamnose 3,5-epimerase activity"/>
    <property type="evidence" value="ECO:0007669"/>
    <property type="project" value="UniProtKB-EC"/>
</dbReference>
<evidence type="ECO:0000313" key="10">
    <source>
        <dbReference type="EMBL" id="TQV83024.1"/>
    </source>
</evidence>
<evidence type="ECO:0000256" key="9">
    <source>
        <dbReference type="PIRSR" id="PIRSR600888-3"/>
    </source>
</evidence>
<reference evidence="10 11" key="1">
    <citation type="submission" date="2019-07" db="EMBL/GenBank/DDBJ databases">
        <title>Draft genome for Aliikangiella sp. M105.</title>
        <authorList>
            <person name="Wang G."/>
        </authorList>
    </citation>
    <scope>NUCLEOTIDE SEQUENCE [LARGE SCALE GENOMIC DNA]</scope>
    <source>
        <strain evidence="10 11">M105</strain>
    </source>
</reference>
<name>A0A545U0Q3_9GAMM</name>
<protein>
    <recommendedName>
        <fullName evidence="4">dTDP-4-dehydrorhamnose 3,5-epimerase</fullName>
        <ecNumber evidence="3">5.1.3.13</ecNumber>
    </recommendedName>
    <alternativeName>
        <fullName evidence="6">Thymidine diphospho-4-keto-rhamnose 3,5-epimerase</fullName>
    </alternativeName>
    <alternativeName>
        <fullName evidence="5">dTDP-4-keto-6-deoxyglucose 3,5-epimerase</fullName>
    </alternativeName>
    <alternativeName>
        <fullName evidence="7">dTDP-6-deoxy-D-xylo-4-hexulose 3,5-epimerase</fullName>
    </alternativeName>
</protein>
<evidence type="ECO:0000256" key="6">
    <source>
        <dbReference type="ARBA" id="ARBA00031424"/>
    </source>
</evidence>
<dbReference type="Proteomes" id="UP000315439">
    <property type="component" value="Unassembled WGS sequence"/>
</dbReference>
<evidence type="ECO:0000256" key="8">
    <source>
        <dbReference type="PIRSR" id="PIRSR600888-1"/>
    </source>
</evidence>
<sequence>MAIEFNTTESTKIKDLKVITPSAFEETRGSIWTSYTTGEVGTLLPKDLFFKHDKFSVSKKNVLRGIHGDHKSWKLVSCVSGSILQVVVDMREDSDTFLQWESFDLGGDNRQMILIPPGLGNAFYVKSDLATYHYKLAYDGDYADADEQFTVKWNDPRINIEWPTTDPILSERDRRL</sequence>
<dbReference type="EMBL" id="VIKS01000015">
    <property type="protein sequence ID" value="TQV83024.1"/>
    <property type="molecule type" value="Genomic_DNA"/>
</dbReference>
<evidence type="ECO:0000256" key="5">
    <source>
        <dbReference type="ARBA" id="ARBA00029758"/>
    </source>
</evidence>